<dbReference type="Pfam" id="PF04972">
    <property type="entry name" value="BON"/>
    <property type="match status" value="1"/>
</dbReference>
<protein>
    <submittedName>
        <fullName evidence="2">BON domain-containing protein</fullName>
    </submittedName>
</protein>
<sequence>MSVQTAFIIFGLVVLIAVALAAGRSRRSRQDRDINARIVSALNREFPLAGTFIDVKTFDGHVILGGTVREADQARGAEAIAVGVAGVHSVDNRITVRSGG</sequence>
<organism evidence="2 3">
    <name type="scientific">Humidesulfovibrio mexicanus</name>
    <dbReference type="NCBI Taxonomy" id="147047"/>
    <lineage>
        <taxon>Bacteria</taxon>
        <taxon>Pseudomonadati</taxon>
        <taxon>Thermodesulfobacteriota</taxon>
        <taxon>Desulfovibrionia</taxon>
        <taxon>Desulfovibrionales</taxon>
        <taxon>Desulfovibrionaceae</taxon>
        <taxon>Humidesulfovibrio</taxon>
    </lineage>
</organism>
<evidence type="ECO:0000313" key="3">
    <source>
        <dbReference type="Proteomes" id="UP000198324"/>
    </source>
</evidence>
<dbReference type="AlphaFoldDB" id="A0A238XL69"/>
<reference evidence="2 3" key="1">
    <citation type="submission" date="2017-06" db="EMBL/GenBank/DDBJ databases">
        <authorList>
            <person name="Kim H.J."/>
            <person name="Triplett B.A."/>
        </authorList>
    </citation>
    <scope>NUCLEOTIDE SEQUENCE [LARGE SCALE GENOMIC DNA]</scope>
    <source>
        <strain evidence="2 3">DSM 13116</strain>
    </source>
</reference>
<keyword evidence="3" id="KW-1185">Reference proteome</keyword>
<dbReference type="RefSeq" id="WP_089270854.1">
    <property type="nucleotide sequence ID" value="NZ_FZOC01000001.1"/>
</dbReference>
<dbReference type="Proteomes" id="UP000198324">
    <property type="component" value="Unassembled WGS sequence"/>
</dbReference>
<evidence type="ECO:0000313" key="2">
    <source>
        <dbReference type="EMBL" id="SNR59321.1"/>
    </source>
</evidence>
<dbReference type="Gene3D" id="3.30.1340.30">
    <property type="match status" value="1"/>
</dbReference>
<dbReference type="InterPro" id="IPR051686">
    <property type="entry name" value="Lipoprotein_DolP"/>
</dbReference>
<evidence type="ECO:0000259" key="1">
    <source>
        <dbReference type="PROSITE" id="PS50914"/>
    </source>
</evidence>
<dbReference type="PROSITE" id="PS50914">
    <property type="entry name" value="BON"/>
    <property type="match status" value="1"/>
</dbReference>
<name>A0A238XL69_9BACT</name>
<dbReference type="EMBL" id="FZOC01000001">
    <property type="protein sequence ID" value="SNR59321.1"/>
    <property type="molecule type" value="Genomic_DNA"/>
</dbReference>
<gene>
    <name evidence="2" type="ORF">SAMN04488503_0219</name>
</gene>
<feature type="domain" description="BON" evidence="1">
    <location>
        <begin position="30"/>
        <end position="98"/>
    </location>
</feature>
<proteinExistence type="predicted"/>
<dbReference type="PANTHER" id="PTHR34606">
    <property type="entry name" value="BON DOMAIN-CONTAINING PROTEIN"/>
    <property type="match status" value="1"/>
</dbReference>
<dbReference type="InterPro" id="IPR007055">
    <property type="entry name" value="BON_dom"/>
</dbReference>
<accession>A0A238XL69</accession>
<dbReference type="PANTHER" id="PTHR34606:SF15">
    <property type="entry name" value="BON DOMAIN-CONTAINING PROTEIN"/>
    <property type="match status" value="1"/>
</dbReference>